<evidence type="ECO:0008006" key="3">
    <source>
        <dbReference type="Google" id="ProtNLM"/>
    </source>
</evidence>
<reference evidence="1 2" key="1">
    <citation type="journal article" date="2012" name="Science">
        <title>The Paleozoic origin of enzymatic lignin decomposition reconstructed from 31 fungal genomes.</title>
        <authorList>
            <person name="Floudas D."/>
            <person name="Binder M."/>
            <person name="Riley R."/>
            <person name="Barry K."/>
            <person name="Blanchette R.A."/>
            <person name="Henrissat B."/>
            <person name="Martinez A.T."/>
            <person name="Otillar R."/>
            <person name="Spatafora J.W."/>
            <person name="Yadav J.S."/>
            <person name="Aerts A."/>
            <person name="Benoit I."/>
            <person name="Boyd A."/>
            <person name="Carlson A."/>
            <person name="Copeland A."/>
            <person name="Coutinho P.M."/>
            <person name="de Vries R.P."/>
            <person name="Ferreira P."/>
            <person name="Findley K."/>
            <person name="Foster B."/>
            <person name="Gaskell J."/>
            <person name="Glotzer D."/>
            <person name="Gorecki P."/>
            <person name="Heitman J."/>
            <person name="Hesse C."/>
            <person name="Hori C."/>
            <person name="Igarashi K."/>
            <person name="Jurgens J.A."/>
            <person name="Kallen N."/>
            <person name="Kersten P."/>
            <person name="Kohler A."/>
            <person name="Kuees U."/>
            <person name="Kumar T.K.A."/>
            <person name="Kuo A."/>
            <person name="LaButti K."/>
            <person name="Larrondo L.F."/>
            <person name="Lindquist E."/>
            <person name="Ling A."/>
            <person name="Lombard V."/>
            <person name="Lucas S."/>
            <person name="Lundell T."/>
            <person name="Martin R."/>
            <person name="McLaughlin D.J."/>
            <person name="Morgenstern I."/>
            <person name="Morin E."/>
            <person name="Murat C."/>
            <person name="Nagy L.G."/>
            <person name="Nolan M."/>
            <person name="Ohm R.A."/>
            <person name="Patyshakuliyeva A."/>
            <person name="Rokas A."/>
            <person name="Ruiz-Duenas F.J."/>
            <person name="Sabat G."/>
            <person name="Salamov A."/>
            <person name="Samejima M."/>
            <person name="Schmutz J."/>
            <person name="Slot J.C."/>
            <person name="St John F."/>
            <person name="Stenlid J."/>
            <person name="Sun H."/>
            <person name="Sun S."/>
            <person name="Syed K."/>
            <person name="Tsang A."/>
            <person name="Wiebenga A."/>
            <person name="Young D."/>
            <person name="Pisabarro A."/>
            <person name="Eastwood D.C."/>
            <person name="Martin F."/>
            <person name="Cullen D."/>
            <person name="Grigoriev I.V."/>
            <person name="Hibbett D.S."/>
        </authorList>
    </citation>
    <scope>NUCLEOTIDE SEQUENCE</scope>
    <source>
        <strain evidence="2">FP-58527</strain>
    </source>
</reference>
<name>S8FRR1_FOMSC</name>
<keyword evidence="2" id="KW-1185">Reference proteome</keyword>
<dbReference type="OrthoDB" id="2951834at2759"/>
<dbReference type="EMBL" id="KE504128">
    <property type="protein sequence ID" value="EPT03931.1"/>
    <property type="molecule type" value="Genomic_DNA"/>
</dbReference>
<dbReference type="AlphaFoldDB" id="S8FRR1"/>
<accession>S8FRR1</accession>
<dbReference type="HOGENOM" id="CLU_706076_0_0_1"/>
<proteinExistence type="predicted"/>
<sequence length="401" mass="45250">MTTATFLGLPVEVRLVIYDAYLMEHLQVKQNRQATNGRLRILRTCRQINDEALPILSRYVSLSNEFEINAFTLNTSDAVAARVLWADVANDSRVIMPSKKAREEGARPAPLSNLHLALRKMTSLQRLRVFECRRGLPISIQGPGAARLALEFELAMYPSGTAPPLSSYEVYVDAETRVQAFQVISPRSLVRLRLSGEVRLPPTMETPALRQITLHSITGNHLDRSHLEEPFSGAQFESFVYAQGHRLGLDLRNHHLESINALSRSRLRTLVLLGCSRVSSATIAMCLEQLPRLEVFAISFIGVDEPETDFLRYLPPSVFVLKLHISNTLYALPHLVGERSLCDTLEQSIMVRHRPPKLMALNLRQRLLDEGGRSDRFLKVAQLHGIQLRIGPWESELERAL</sequence>
<evidence type="ECO:0000313" key="1">
    <source>
        <dbReference type="EMBL" id="EPT03931.1"/>
    </source>
</evidence>
<dbReference type="Proteomes" id="UP000015241">
    <property type="component" value="Unassembled WGS sequence"/>
</dbReference>
<evidence type="ECO:0000313" key="2">
    <source>
        <dbReference type="Proteomes" id="UP000015241"/>
    </source>
</evidence>
<dbReference type="eggNOG" id="ENOG502SND6">
    <property type="taxonomic scope" value="Eukaryota"/>
</dbReference>
<gene>
    <name evidence="1" type="ORF">FOMPIDRAFT_1046409</name>
</gene>
<dbReference type="InParanoid" id="S8FRR1"/>
<protein>
    <recommendedName>
        <fullName evidence="3">F-box domain-containing protein</fullName>
    </recommendedName>
</protein>
<organism evidence="1 2">
    <name type="scientific">Fomitopsis schrenkii</name>
    <name type="common">Brown rot fungus</name>
    <dbReference type="NCBI Taxonomy" id="2126942"/>
    <lineage>
        <taxon>Eukaryota</taxon>
        <taxon>Fungi</taxon>
        <taxon>Dikarya</taxon>
        <taxon>Basidiomycota</taxon>
        <taxon>Agaricomycotina</taxon>
        <taxon>Agaricomycetes</taxon>
        <taxon>Polyporales</taxon>
        <taxon>Fomitopsis</taxon>
    </lineage>
</organism>